<dbReference type="EMBL" id="JAMWBK010000002">
    <property type="protein sequence ID" value="KAJ8907847.1"/>
    <property type="molecule type" value="Genomic_DNA"/>
</dbReference>
<reference evidence="1 2" key="1">
    <citation type="journal article" date="2023" name="Nat. Commun.">
        <title>Origin of minicircular mitochondrial genomes in red algae.</title>
        <authorList>
            <person name="Lee Y."/>
            <person name="Cho C.H."/>
            <person name="Lee Y.M."/>
            <person name="Park S.I."/>
            <person name="Yang J.H."/>
            <person name="West J.A."/>
            <person name="Bhattacharya D."/>
            <person name="Yoon H.S."/>
        </authorList>
    </citation>
    <scope>NUCLEOTIDE SEQUENCE [LARGE SCALE GENOMIC DNA]</scope>
    <source>
        <strain evidence="1 2">CCMP1338</strain>
        <tissue evidence="1">Whole cell</tissue>
    </source>
</reference>
<dbReference type="Proteomes" id="UP001157974">
    <property type="component" value="Unassembled WGS sequence"/>
</dbReference>
<protein>
    <submittedName>
        <fullName evidence="1">Uncharacterized protein</fullName>
    </submittedName>
</protein>
<keyword evidence="2" id="KW-1185">Reference proteome</keyword>
<evidence type="ECO:0000313" key="1">
    <source>
        <dbReference type="EMBL" id="KAJ8907847.1"/>
    </source>
</evidence>
<name>A0AAV8V2L5_9RHOD</name>
<evidence type="ECO:0000313" key="2">
    <source>
        <dbReference type="Proteomes" id="UP001157974"/>
    </source>
</evidence>
<proteinExistence type="predicted"/>
<comment type="caution">
    <text evidence="1">The sequence shown here is derived from an EMBL/GenBank/DDBJ whole genome shotgun (WGS) entry which is preliminary data.</text>
</comment>
<accession>A0AAV8V2L5</accession>
<organism evidence="1 2">
    <name type="scientific">Rhodosorus marinus</name>
    <dbReference type="NCBI Taxonomy" id="101924"/>
    <lineage>
        <taxon>Eukaryota</taxon>
        <taxon>Rhodophyta</taxon>
        <taxon>Stylonematophyceae</taxon>
        <taxon>Stylonematales</taxon>
        <taxon>Stylonemataceae</taxon>
        <taxon>Rhodosorus</taxon>
    </lineage>
</organism>
<sequence>MSILYGPGSADAELQATDEYSPVSEIASTPDDLLTRAVRKALGTLYPLPPPYAERIRARLRTLTTTEEEDNQN</sequence>
<gene>
    <name evidence="1" type="ORF">NDN08_007951</name>
</gene>
<dbReference type="AlphaFoldDB" id="A0AAV8V2L5"/>